<accession>A0A670K2F7</accession>
<dbReference type="Proteomes" id="UP000472272">
    <property type="component" value="Unplaced"/>
</dbReference>
<dbReference type="Pfam" id="PF04117">
    <property type="entry name" value="Mpv17_PMP22"/>
    <property type="match status" value="1"/>
</dbReference>
<name>A0A670K2F7_PODMU</name>
<dbReference type="GeneTree" id="ENSGT00940000160620"/>
<evidence type="ECO:0000313" key="7">
    <source>
        <dbReference type="Ensembl" id="ENSPMRP00000030946.1"/>
    </source>
</evidence>
<feature type="transmembrane region" description="Helical" evidence="6">
    <location>
        <begin position="50"/>
        <end position="68"/>
    </location>
</feature>
<dbReference type="PANTHER" id="PTHR11266">
    <property type="entry name" value="PEROXISOMAL MEMBRANE PROTEIN 2, PXMP2 MPV17"/>
    <property type="match status" value="1"/>
</dbReference>
<evidence type="ECO:0000313" key="8">
    <source>
        <dbReference type="Proteomes" id="UP000472272"/>
    </source>
</evidence>
<comment type="similarity">
    <text evidence="2 6">Belongs to the peroxisomal membrane protein PXMP2/4 family.</text>
</comment>
<keyword evidence="3 6" id="KW-0812">Transmembrane</keyword>
<proteinExistence type="inferred from homology"/>
<evidence type="ECO:0000256" key="3">
    <source>
        <dbReference type="ARBA" id="ARBA00022692"/>
    </source>
</evidence>
<dbReference type="GO" id="GO:0061668">
    <property type="term" value="P:mitochondrial ribosome assembly"/>
    <property type="evidence" value="ECO:0007669"/>
    <property type="project" value="TreeGrafter"/>
</dbReference>
<keyword evidence="8" id="KW-1185">Reference proteome</keyword>
<dbReference type="InterPro" id="IPR007248">
    <property type="entry name" value="Mpv17_PMP22"/>
</dbReference>
<feature type="transmembrane region" description="Helical" evidence="6">
    <location>
        <begin position="121"/>
        <end position="141"/>
    </location>
</feature>
<dbReference type="GO" id="GO:0016020">
    <property type="term" value="C:membrane"/>
    <property type="evidence" value="ECO:0007669"/>
    <property type="project" value="UniProtKB-SubCell"/>
</dbReference>
<evidence type="ECO:0000256" key="2">
    <source>
        <dbReference type="ARBA" id="ARBA00006824"/>
    </source>
</evidence>
<organism evidence="7 8">
    <name type="scientific">Podarcis muralis</name>
    <name type="common">Wall lizard</name>
    <name type="synonym">Lacerta muralis</name>
    <dbReference type="NCBI Taxonomy" id="64176"/>
    <lineage>
        <taxon>Eukaryota</taxon>
        <taxon>Metazoa</taxon>
        <taxon>Chordata</taxon>
        <taxon>Craniata</taxon>
        <taxon>Vertebrata</taxon>
        <taxon>Euteleostomi</taxon>
        <taxon>Lepidosauria</taxon>
        <taxon>Squamata</taxon>
        <taxon>Bifurcata</taxon>
        <taxon>Unidentata</taxon>
        <taxon>Episquamata</taxon>
        <taxon>Laterata</taxon>
        <taxon>Lacertibaenia</taxon>
        <taxon>Lacertidae</taxon>
        <taxon>Podarcis</taxon>
    </lineage>
</organism>
<protein>
    <recommendedName>
        <fullName evidence="9">MPV17 mitochondrial inner membrane protein like 2</fullName>
    </recommendedName>
</protein>
<sequence>YGLCQITQTVSILNAELPSLQESCDILTSILQCFKGLKEQATLSSGKARAHMFAIGCSMGPLYLWLNCTLPTKVFIDQIMASPALGVWYFLGMGSLAGQRLDQSWQELEDNFWEFYKMDWYVWPPVQLINFLLLPAAYWVLYMNVITLDWNTYLSYLKHRPKHPSLSVEKNDEADTVEIEMTR</sequence>
<evidence type="ECO:0000256" key="1">
    <source>
        <dbReference type="ARBA" id="ARBA00004141"/>
    </source>
</evidence>
<keyword evidence="5 6" id="KW-0472">Membrane</keyword>
<comment type="subcellular location">
    <subcellularLocation>
        <location evidence="1">Membrane</location>
        <topology evidence="1">Multi-pass membrane protein</topology>
    </subcellularLocation>
</comment>
<dbReference type="AlphaFoldDB" id="A0A670K2F7"/>
<dbReference type="Ensembl" id="ENSPMRT00000032824.1">
    <property type="protein sequence ID" value="ENSPMRP00000030946.1"/>
    <property type="gene ID" value="ENSPMRG00000020044.1"/>
</dbReference>
<dbReference type="GO" id="GO:0005739">
    <property type="term" value="C:mitochondrion"/>
    <property type="evidence" value="ECO:0007669"/>
    <property type="project" value="TreeGrafter"/>
</dbReference>
<reference evidence="7" key="1">
    <citation type="submission" date="2025-08" db="UniProtKB">
        <authorList>
            <consortium name="Ensembl"/>
        </authorList>
    </citation>
    <scope>IDENTIFICATION</scope>
</reference>
<dbReference type="PANTHER" id="PTHR11266:SF8">
    <property type="entry name" value="MPV17-LIKE PROTEIN 2"/>
    <property type="match status" value="1"/>
</dbReference>
<evidence type="ECO:0000256" key="5">
    <source>
        <dbReference type="ARBA" id="ARBA00023136"/>
    </source>
</evidence>
<keyword evidence="4 6" id="KW-1133">Transmembrane helix</keyword>
<feature type="transmembrane region" description="Helical" evidence="6">
    <location>
        <begin position="80"/>
        <end position="101"/>
    </location>
</feature>
<evidence type="ECO:0008006" key="9">
    <source>
        <dbReference type="Google" id="ProtNLM"/>
    </source>
</evidence>
<reference evidence="7" key="2">
    <citation type="submission" date="2025-09" db="UniProtKB">
        <authorList>
            <consortium name="Ensembl"/>
        </authorList>
    </citation>
    <scope>IDENTIFICATION</scope>
</reference>
<dbReference type="OMA" id="KARAHMF"/>
<evidence type="ECO:0000256" key="6">
    <source>
        <dbReference type="RuleBase" id="RU363053"/>
    </source>
</evidence>
<evidence type="ECO:0000256" key="4">
    <source>
        <dbReference type="ARBA" id="ARBA00022989"/>
    </source>
</evidence>